<comment type="caution">
    <text evidence="3">The sequence shown here is derived from an EMBL/GenBank/DDBJ whole genome shotgun (WGS) entry which is preliminary data.</text>
</comment>
<dbReference type="EMBL" id="JBFMKM010000007">
    <property type="protein sequence ID" value="KAL1305369.1"/>
    <property type="molecule type" value="Genomic_DNA"/>
</dbReference>
<feature type="compositionally biased region" description="Acidic residues" evidence="1">
    <location>
        <begin position="323"/>
        <end position="332"/>
    </location>
</feature>
<feature type="compositionally biased region" description="Polar residues" evidence="1">
    <location>
        <begin position="345"/>
        <end position="356"/>
    </location>
</feature>
<name>A0ABR3PGU7_9PEZI</name>
<feature type="region of interest" description="Disordered" evidence="1">
    <location>
        <begin position="1"/>
        <end position="66"/>
    </location>
</feature>
<dbReference type="PROSITE" id="PS50006">
    <property type="entry name" value="FHA_DOMAIN"/>
    <property type="match status" value="1"/>
</dbReference>
<evidence type="ECO:0000313" key="3">
    <source>
        <dbReference type="EMBL" id="KAL1305369.1"/>
    </source>
</evidence>
<feature type="compositionally biased region" description="Low complexity" evidence="1">
    <location>
        <begin position="277"/>
        <end position="287"/>
    </location>
</feature>
<dbReference type="CDD" id="cd22699">
    <property type="entry name" value="FHA_PLM2-like"/>
    <property type="match status" value="1"/>
</dbReference>
<keyword evidence="4" id="KW-1185">Reference proteome</keyword>
<sequence>MDELDNGRGVRGSMFPTCSSSVSSCAPSSQEQRQQQQQQKPQPARRPSLLPAFEPCMSSSPVGLPKTMKRKFDQHNEEDQDDAVIIEKLNARKYYPTPVPTSSTGILPSSPDMRVTRPKLQRDVSSLSERAPLGAVPTLRLHTNGDPVLMGRSSNSSDYQLSANRLISRVHVRATYHAPEGSRLQGEVVVECVGWNGAKIHYQGSVVELAKGESFVSQKPGTQIMVDVQETRVLLAWPRSTSDEDTPDWGWQEASPTNRTSAEAAQRIASSPPPLLPSMQSPISPSPDAHDIDASFEETFIANDDGVISGTPVQVYEDHATPEDDEEYEEELPGMRTPVPISRGSPVQSKTSTPSKTPRAVPVETSGSAEPEELSEHDEENDPIVHSFGPFGENLLSRFESFTSTSPDRRRHPLKTSLNANTSPRIMPSELSTIRQKTASPVKAMLDSSPVKNHVINQLAFSRVHSLPLSTIFNNLPSDMKGGRKLDNLPALSAEHVKSMMDRIPCVGEIRRQGKDAAGKALEDEFYYVPEMDTDEHRRAAVSIAKPPLRATRKQHKQYYWKKPRH</sequence>
<evidence type="ECO:0000313" key="4">
    <source>
        <dbReference type="Proteomes" id="UP001562354"/>
    </source>
</evidence>
<gene>
    <name evidence="3" type="ORF">AAFC00_002263</name>
</gene>
<feature type="compositionally biased region" description="Low complexity" evidence="1">
    <location>
        <begin position="19"/>
        <end position="48"/>
    </location>
</feature>
<protein>
    <recommendedName>
        <fullName evidence="2">FHA domain-containing protein</fullName>
    </recommendedName>
</protein>
<dbReference type="GeneID" id="95975965"/>
<accession>A0ABR3PGU7</accession>
<feature type="region of interest" description="Disordered" evidence="1">
    <location>
        <begin position="239"/>
        <end position="291"/>
    </location>
</feature>
<reference evidence="3 4" key="1">
    <citation type="submission" date="2024-07" db="EMBL/GenBank/DDBJ databases">
        <title>Draft sequence of the Neodothiora populina.</title>
        <authorList>
            <person name="Drown D.D."/>
            <person name="Schuette U.S."/>
            <person name="Buechlein A.B."/>
            <person name="Rusch D.R."/>
            <person name="Winton L.W."/>
            <person name="Adams G.A."/>
        </authorList>
    </citation>
    <scope>NUCLEOTIDE SEQUENCE [LARGE SCALE GENOMIC DNA]</scope>
    <source>
        <strain evidence="3 4">CPC 39397</strain>
    </source>
</reference>
<proteinExistence type="predicted"/>
<feature type="region of interest" description="Disordered" evidence="1">
    <location>
        <begin position="319"/>
        <end position="389"/>
    </location>
</feature>
<dbReference type="RefSeq" id="XP_069201642.1">
    <property type="nucleotide sequence ID" value="XM_069341557.1"/>
</dbReference>
<dbReference type="InterPro" id="IPR000253">
    <property type="entry name" value="FHA_dom"/>
</dbReference>
<feature type="domain" description="FHA" evidence="2">
    <location>
        <begin position="148"/>
        <end position="205"/>
    </location>
</feature>
<evidence type="ECO:0000256" key="1">
    <source>
        <dbReference type="SAM" id="MobiDB-lite"/>
    </source>
</evidence>
<dbReference type="Proteomes" id="UP001562354">
    <property type="component" value="Unassembled WGS sequence"/>
</dbReference>
<feature type="compositionally biased region" description="Acidic residues" evidence="1">
    <location>
        <begin position="370"/>
        <end position="382"/>
    </location>
</feature>
<feature type="compositionally biased region" description="Polar residues" evidence="1">
    <location>
        <begin position="416"/>
        <end position="425"/>
    </location>
</feature>
<feature type="compositionally biased region" description="Polar residues" evidence="1">
    <location>
        <begin position="254"/>
        <end position="263"/>
    </location>
</feature>
<organism evidence="3 4">
    <name type="scientific">Neodothiora populina</name>
    <dbReference type="NCBI Taxonomy" id="2781224"/>
    <lineage>
        <taxon>Eukaryota</taxon>
        <taxon>Fungi</taxon>
        <taxon>Dikarya</taxon>
        <taxon>Ascomycota</taxon>
        <taxon>Pezizomycotina</taxon>
        <taxon>Dothideomycetes</taxon>
        <taxon>Dothideomycetidae</taxon>
        <taxon>Dothideales</taxon>
        <taxon>Dothioraceae</taxon>
        <taxon>Neodothiora</taxon>
    </lineage>
</organism>
<evidence type="ECO:0000259" key="2">
    <source>
        <dbReference type="PROSITE" id="PS50006"/>
    </source>
</evidence>
<feature type="region of interest" description="Disordered" evidence="1">
    <location>
        <begin position="402"/>
        <end position="425"/>
    </location>
</feature>